<protein>
    <recommendedName>
        <fullName evidence="3">Pilin assembly protein</fullName>
    </recommendedName>
</protein>
<evidence type="ECO:0000313" key="1">
    <source>
        <dbReference type="EMBL" id="AFK68205.1"/>
    </source>
</evidence>
<organism evidence="1 2">
    <name type="scientific">Pseudomonas putida ND6</name>
    <dbReference type="NCBI Taxonomy" id="231023"/>
    <lineage>
        <taxon>Bacteria</taxon>
        <taxon>Pseudomonadati</taxon>
        <taxon>Pseudomonadota</taxon>
        <taxon>Gammaproteobacteria</taxon>
        <taxon>Pseudomonadales</taxon>
        <taxon>Pseudomonadaceae</taxon>
        <taxon>Pseudomonas</taxon>
    </lineage>
</organism>
<evidence type="ECO:0000313" key="2">
    <source>
        <dbReference type="Proteomes" id="UP000005268"/>
    </source>
</evidence>
<dbReference type="KEGG" id="ppi:YSA_02640"/>
<dbReference type="HOGENOM" id="CLU_150035_0_0_6"/>
<dbReference type="AlphaFoldDB" id="I3URT4"/>
<gene>
    <name evidence="1" type="ORF">YSA_02640</name>
</gene>
<dbReference type="PATRIC" id="fig|231023.4.peg.1282"/>
<proteinExistence type="predicted"/>
<accession>I3URT4</accession>
<reference evidence="1 2" key="1">
    <citation type="journal article" date="2012" name="J. Bacteriol.">
        <title>Complete Genome Sequence of the Naphthalene-Degrading Pseudomonas putida Strain ND6.</title>
        <authorList>
            <person name="Li S."/>
            <person name="Zhao H."/>
            <person name="Li Y."/>
            <person name="Niu S."/>
            <person name="Cai B."/>
        </authorList>
    </citation>
    <scope>NUCLEOTIDE SEQUENCE [LARGE SCALE GENOMIC DNA]</scope>
    <source>
        <strain evidence="1 2">ND6</strain>
    </source>
</reference>
<name>I3URT4_PSEPU</name>
<dbReference type="Proteomes" id="UP000005268">
    <property type="component" value="Chromosome"/>
</dbReference>
<evidence type="ECO:0008006" key="3">
    <source>
        <dbReference type="Google" id="ProtNLM"/>
    </source>
</evidence>
<dbReference type="EMBL" id="CP003588">
    <property type="protein sequence ID" value="AFK68205.1"/>
    <property type="molecule type" value="Genomic_DNA"/>
</dbReference>
<sequence length="144" mass="16092">MASRDRPNQTKVKAQHSHAVQPFQASTEVIMKIRELAQHWEQNAAGTLSRTGHVLYLDLESEARLAALIDMYPKRTAEELLGELVAAALEELEASFPYVQGRQVIATDEEGDPLYEDVGPTPRFLSLSRQHLHNLSNATVDTDK</sequence>